<dbReference type="AlphaFoldDB" id="A0A3S4RKP5"/>
<dbReference type="CDD" id="cd01949">
    <property type="entry name" value="GGDEF"/>
    <property type="match status" value="1"/>
</dbReference>
<dbReference type="RefSeq" id="WP_048634312.1">
    <property type="nucleotide sequence ID" value="NZ_CVQQ01000018.1"/>
</dbReference>
<dbReference type="Pfam" id="PF13185">
    <property type="entry name" value="GAF_2"/>
    <property type="match status" value="1"/>
</dbReference>
<dbReference type="EC" id="2.7.7.65" evidence="2"/>
<gene>
    <name evidence="2" type="primary">yeaP</name>
    <name evidence="2" type="ORF">NCTC10437_01665</name>
</gene>
<keyword evidence="2" id="KW-0548">Nucleotidyltransferase</keyword>
<evidence type="ECO:0000259" key="1">
    <source>
        <dbReference type="PROSITE" id="PS50887"/>
    </source>
</evidence>
<evidence type="ECO:0000313" key="2">
    <source>
        <dbReference type="EMBL" id="VEG52854.1"/>
    </source>
</evidence>
<dbReference type="Gene3D" id="3.30.450.40">
    <property type="match status" value="1"/>
</dbReference>
<dbReference type="SUPFAM" id="SSF55781">
    <property type="entry name" value="GAF domain-like"/>
    <property type="match status" value="1"/>
</dbReference>
<dbReference type="InterPro" id="IPR029016">
    <property type="entry name" value="GAF-like_dom_sf"/>
</dbReference>
<dbReference type="OrthoDB" id="23692at2"/>
<keyword evidence="2" id="KW-0808">Transferase</keyword>
<dbReference type="PANTHER" id="PTHR46663:SF4">
    <property type="entry name" value="DIGUANYLATE CYCLASE DGCT-RELATED"/>
    <property type="match status" value="1"/>
</dbReference>
<dbReference type="Pfam" id="PF00990">
    <property type="entry name" value="GGDEF"/>
    <property type="match status" value="1"/>
</dbReference>
<dbReference type="SMART" id="SM00267">
    <property type="entry name" value="GGDEF"/>
    <property type="match status" value="1"/>
</dbReference>
<reference evidence="2 3" key="1">
    <citation type="submission" date="2018-12" db="EMBL/GenBank/DDBJ databases">
        <authorList>
            <consortium name="Pathogen Informatics"/>
        </authorList>
    </citation>
    <scope>NUCLEOTIDE SEQUENCE [LARGE SCALE GENOMIC DNA]</scope>
    <source>
        <strain evidence="2 3">NCTC10437</strain>
    </source>
</reference>
<dbReference type="PROSITE" id="PS50887">
    <property type="entry name" value="GGDEF"/>
    <property type="match status" value="1"/>
</dbReference>
<dbReference type="Gene3D" id="3.30.70.270">
    <property type="match status" value="1"/>
</dbReference>
<accession>A0A3S4RKP5</accession>
<dbReference type="InterPro" id="IPR000160">
    <property type="entry name" value="GGDEF_dom"/>
</dbReference>
<name>A0A3S4RKP5_MYCAU</name>
<dbReference type="PANTHER" id="PTHR46663">
    <property type="entry name" value="DIGUANYLATE CYCLASE DGCT-RELATED"/>
    <property type="match status" value="1"/>
</dbReference>
<dbReference type="NCBIfam" id="TIGR00254">
    <property type="entry name" value="GGDEF"/>
    <property type="match status" value="1"/>
</dbReference>
<dbReference type="InterPro" id="IPR052163">
    <property type="entry name" value="DGC-Regulatory_Protein"/>
</dbReference>
<dbReference type="KEGG" id="mauu:NCTC10437_01665"/>
<dbReference type="SMART" id="SM00065">
    <property type="entry name" value="GAF"/>
    <property type="match status" value="1"/>
</dbReference>
<proteinExistence type="predicted"/>
<dbReference type="InterPro" id="IPR043128">
    <property type="entry name" value="Rev_trsase/Diguanyl_cyclase"/>
</dbReference>
<dbReference type="InterPro" id="IPR003018">
    <property type="entry name" value="GAF"/>
</dbReference>
<organism evidence="2 3">
    <name type="scientific">Mycolicibacterium aurum</name>
    <name type="common">Mycobacterium aurum</name>
    <dbReference type="NCBI Taxonomy" id="1791"/>
    <lineage>
        <taxon>Bacteria</taxon>
        <taxon>Bacillati</taxon>
        <taxon>Actinomycetota</taxon>
        <taxon>Actinomycetes</taxon>
        <taxon>Mycobacteriales</taxon>
        <taxon>Mycobacteriaceae</taxon>
        <taxon>Mycolicibacterium</taxon>
    </lineage>
</organism>
<feature type="domain" description="GGDEF" evidence="1">
    <location>
        <begin position="234"/>
        <end position="367"/>
    </location>
</feature>
<dbReference type="GO" id="GO:0052621">
    <property type="term" value="F:diguanylate cyclase activity"/>
    <property type="evidence" value="ECO:0007669"/>
    <property type="project" value="UniProtKB-EC"/>
</dbReference>
<dbReference type="SUPFAM" id="SSF55073">
    <property type="entry name" value="Nucleotide cyclase"/>
    <property type="match status" value="1"/>
</dbReference>
<protein>
    <submittedName>
        <fullName evidence="2">Diguanylate cyclase</fullName>
        <ecNumber evidence="2">2.7.7.65</ecNumber>
    </submittedName>
</protein>
<evidence type="ECO:0000313" key="3">
    <source>
        <dbReference type="Proteomes" id="UP000279306"/>
    </source>
</evidence>
<dbReference type="Proteomes" id="UP000279306">
    <property type="component" value="Chromosome"/>
</dbReference>
<dbReference type="STRING" id="1791.GCA_001049355_04477"/>
<keyword evidence="3" id="KW-1185">Reference proteome</keyword>
<dbReference type="EMBL" id="LR134356">
    <property type="protein sequence ID" value="VEG52854.1"/>
    <property type="molecule type" value="Genomic_DNA"/>
</dbReference>
<sequence>MSAPYVSSMPPDPVEATPDPHYARGMVRLLHAVQELSLARSLPEIQTIVRTAARELTGCDGATFVLRDNGKCFYADEDAIAPLWKGSRFPMEICISGWAMLNREAAIIPDIYLDDRVPHEAYRPTFVRSLVMVPIRTLDPVGAIGNYWGHEHEPTPREVALLQALADSTSIAMENVQIYGELEQRVHDRTAALEQANEEIRRLSLTDDLTGLNNRRGFHVLANAALLAARTHGHDCALAFLDVDGLKRVNDEEGHDAGDVLIADVADVLRTSMSMSDIVARLGGDEFAVLVTEYGGGAAALKARLVDACRRFNETSGRPYLLATSIGVVEVPRTDISTLDELLTRADELMYEDKKRKSADAAVTADIAG</sequence>
<dbReference type="InterPro" id="IPR029787">
    <property type="entry name" value="Nucleotide_cyclase"/>
</dbReference>